<keyword evidence="5 9" id="KW-0653">Protein transport</keyword>
<feature type="compositionally biased region" description="Polar residues" evidence="11">
    <location>
        <begin position="133"/>
        <end position="156"/>
    </location>
</feature>
<feature type="region of interest" description="Disordered" evidence="11">
    <location>
        <begin position="133"/>
        <end position="176"/>
    </location>
</feature>
<dbReference type="AlphaFoldDB" id="A0A3D8IN51"/>
<evidence type="ECO:0000313" key="14">
    <source>
        <dbReference type="Proteomes" id="UP000256379"/>
    </source>
</evidence>
<dbReference type="HAMAP" id="MF_00237">
    <property type="entry name" value="TatB"/>
    <property type="match status" value="1"/>
</dbReference>
<dbReference type="NCBIfam" id="TIGR01410">
    <property type="entry name" value="tatB"/>
    <property type="match status" value="1"/>
</dbReference>
<evidence type="ECO:0000256" key="2">
    <source>
        <dbReference type="ARBA" id="ARBA00022448"/>
    </source>
</evidence>
<dbReference type="PRINTS" id="PR01506">
    <property type="entry name" value="TATBPROTEIN"/>
</dbReference>
<sequence>MERLFKYKKGLILLGFGIGEIILILVVAVIVLGPDKLPSAIVEIIKVIRVLKKTVQDAKDTLDKEVNLSELKREADEYKEKLQNSLDVTKEIKDIKLVEDIKQDMNDIQQLFKDYEPKSIQFDSLQSHDNIATNNKITESTPKILDSDSTQTMQNSHTKDSSESPKESSQKPIANNEFINNKNIIQEHLYQENSETNNHINHTKTQISKSSLTENVSDTIKTTNKDFKSSLFQTRKEY</sequence>
<keyword evidence="6 9" id="KW-1133">Transmembrane helix</keyword>
<feature type="transmembrane region" description="Helical" evidence="12">
    <location>
        <begin position="12"/>
        <end position="33"/>
    </location>
</feature>
<keyword evidence="2 9" id="KW-0813">Transport</keyword>
<comment type="caution">
    <text evidence="13">The sequence shown here is derived from an EMBL/GenBank/DDBJ whole genome shotgun (WGS) entry which is preliminary data.</text>
</comment>
<feature type="compositionally biased region" description="Basic and acidic residues" evidence="11">
    <location>
        <begin position="157"/>
        <end position="169"/>
    </location>
</feature>
<dbReference type="Pfam" id="PF02416">
    <property type="entry name" value="TatA_B_E"/>
    <property type="match status" value="1"/>
</dbReference>
<evidence type="ECO:0000256" key="9">
    <source>
        <dbReference type="HAMAP-Rule" id="MF_00237"/>
    </source>
</evidence>
<dbReference type="GO" id="GO:0043953">
    <property type="term" value="P:protein transport by the Tat complex"/>
    <property type="evidence" value="ECO:0007669"/>
    <property type="project" value="UniProtKB-UniRule"/>
</dbReference>
<evidence type="ECO:0000256" key="8">
    <source>
        <dbReference type="ARBA" id="ARBA00023136"/>
    </source>
</evidence>
<evidence type="ECO:0000256" key="12">
    <source>
        <dbReference type="SAM" id="Phobius"/>
    </source>
</evidence>
<evidence type="ECO:0000256" key="7">
    <source>
        <dbReference type="ARBA" id="ARBA00023010"/>
    </source>
</evidence>
<protein>
    <recommendedName>
        <fullName evidence="9">Sec-independent protein translocase protein TatB homolog</fullName>
    </recommendedName>
</protein>
<dbReference type="EMBL" id="NXLQ01000008">
    <property type="protein sequence ID" value="RDU66001.1"/>
    <property type="molecule type" value="Genomic_DNA"/>
</dbReference>
<evidence type="ECO:0000256" key="10">
    <source>
        <dbReference type="SAM" id="Coils"/>
    </source>
</evidence>
<name>A0A3D8IN51_9HELI</name>
<dbReference type="Proteomes" id="UP000256379">
    <property type="component" value="Unassembled WGS sequence"/>
</dbReference>
<keyword evidence="10" id="KW-0175">Coiled coil</keyword>
<comment type="similarity">
    <text evidence="9">Belongs to the TatB family.</text>
</comment>
<gene>
    <name evidence="13" type="primary">tatB</name>
    <name evidence="13" type="ORF">CQA53_05135</name>
</gene>
<keyword evidence="3 9" id="KW-1003">Cell membrane</keyword>
<feature type="coiled-coil region" evidence="10">
    <location>
        <begin position="61"/>
        <end position="88"/>
    </location>
</feature>
<evidence type="ECO:0000256" key="1">
    <source>
        <dbReference type="ARBA" id="ARBA00004167"/>
    </source>
</evidence>
<dbReference type="Gene3D" id="1.20.5.3310">
    <property type="match status" value="1"/>
</dbReference>
<comment type="subcellular location">
    <subcellularLocation>
        <location evidence="9">Cell membrane</location>
        <topology evidence="9">Single-pass membrane protein</topology>
    </subcellularLocation>
    <subcellularLocation>
        <location evidence="1">Membrane</location>
        <topology evidence="1">Single-pass membrane protein</topology>
    </subcellularLocation>
</comment>
<dbReference type="InterPro" id="IPR003369">
    <property type="entry name" value="TatA/B/E"/>
</dbReference>
<keyword evidence="14" id="KW-1185">Reference proteome</keyword>
<dbReference type="InterPro" id="IPR018448">
    <property type="entry name" value="TatB"/>
</dbReference>
<dbReference type="GO" id="GO:0008320">
    <property type="term" value="F:protein transmembrane transporter activity"/>
    <property type="evidence" value="ECO:0007669"/>
    <property type="project" value="UniProtKB-UniRule"/>
</dbReference>
<keyword evidence="7 9" id="KW-0811">Translocation</keyword>
<proteinExistence type="inferred from homology"/>
<evidence type="ECO:0000256" key="11">
    <source>
        <dbReference type="SAM" id="MobiDB-lite"/>
    </source>
</evidence>
<dbReference type="OrthoDB" id="5373084at2"/>
<organism evidence="13 14">
    <name type="scientific">Helicobacter didelphidarum</name>
    <dbReference type="NCBI Taxonomy" id="2040648"/>
    <lineage>
        <taxon>Bacteria</taxon>
        <taxon>Pseudomonadati</taxon>
        <taxon>Campylobacterota</taxon>
        <taxon>Epsilonproteobacteria</taxon>
        <taxon>Campylobacterales</taxon>
        <taxon>Helicobacteraceae</taxon>
        <taxon>Helicobacter</taxon>
    </lineage>
</organism>
<keyword evidence="4 9" id="KW-0812">Transmembrane</keyword>
<evidence type="ECO:0000256" key="5">
    <source>
        <dbReference type="ARBA" id="ARBA00022927"/>
    </source>
</evidence>
<evidence type="ECO:0000256" key="4">
    <source>
        <dbReference type="ARBA" id="ARBA00022692"/>
    </source>
</evidence>
<reference evidence="13 14" key="1">
    <citation type="submission" date="2018-04" db="EMBL/GenBank/DDBJ databases">
        <title>Novel Campyloabacter and Helicobacter Species and Strains.</title>
        <authorList>
            <person name="Mannion A.J."/>
            <person name="Shen Z."/>
            <person name="Fox J.G."/>
        </authorList>
    </citation>
    <scope>NUCLEOTIDE SEQUENCE [LARGE SCALE GENOMIC DNA]</scope>
    <source>
        <strain evidence="13 14">MIT 17-337</strain>
    </source>
</reference>
<keyword evidence="8 9" id="KW-0472">Membrane</keyword>
<dbReference type="GO" id="GO:0033281">
    <property type="term" value="C:TAT protein transport complex"/>
    <property type="evidence" value="ECO:0007669"/>
    <property type="project" value="UniProtKB-UniRule"/>
</dbReference>
<evidence type="ECO:0000256" key="3">
    <source>
        <dbReference type="ARBA" id="ARBA00022475"/>
    </source>
</evidence>
<evidence type="ECO:0000256" key="6">
    <source>
        <dbReference type="ARBA" id="ARBA00022989"/>
    </source>
</evidence>
<evidence type="ECO:0000313" key="13">
    <source>
        <dbReference type="EMBL" id="RDU66001.1"/>
    </source>
</evidence>
<accession>A0A3D8IN51</accession>